<name>A0ABQ7QJ67_PLUXY</name>
<evidence type="ECO:0000256" key="1">
    <source>
        <dbReference type="SAM" id="Coils"/>
    </source>
</evidence>
<organism evidence="3 4">
    <name type="scientific">Plutella xylostella</name>
    <name type="common">Diamondback moth</name>
    <name type="synonym">Plutella maculipennis</name>
    <dbReference type="NCBI Taxonomy" id="51655"/>
    <lineage>
        <taxon>Eukaryota</taxon>
        <taxon>Metazoa</taxon>
        <taxon>Ecdysozoa</taxon>
        <taxon>Arthropoda</taxon>
        <taxon>Hexapoda</taxon>
        <taxon>Insecta</taxon>
        <taxon>Pterygota</taxon>
        <taxon>Neoptera</taxon>
        <taxon>Endopterygota</taxon>
        <taxon>Lepidoptera</taxon>
        <taxon>Glossata</taxon>
        <taxon>Ditrysia</taxon>
        <taxon>Yponomeutoidea</taxon>
        <taxon>Plutellidae</taxon>
        <taxon>Plutella</taxon>
    </lineage>
</organism>
<sequence length="296" mass="34397">MEQNILDAISKLQIQFEEKLDDLENKIINSERNVTSNINDNIDGKFNRLNDEIEDLRKESVEQEKRIDIIEKSIRMRNLVLFGVAEEERSYMELETLLIEIINSKLEIEVGKNEIEFVKRIGKKTNKARPIVFGLTTLGKKIQILQNKKKLQGTNCYIKEDFPKKVQELRKSLQPLLEKEIEQGNRAIIKYDKLVVLGKQKRQLSQSPSPPSSNEKQNQCSIQSQNLEKNILKEPKNKKIKHNEFQPKSPRQNNIKQYTTTNFKSQSITKPDKTVAKSPLGERYDHKKDGKQNANV</sequence>
<gene>
    <name evidence="3" type="ORF">JYU34_010240</name>
</gene>
<evidence type="ECO:0008006" key="5">
    <source>
        <dbReference type="Google" id="ProtNLM"/>
    </source>
</evidence>
<protein>
    <recommendedName>
        <fullName evidence="5">Endonuclease-reverse transcriptase</fullName>
    </recommendedName>
</protein>
<feature type="coiled-coil region" evidence="1">
    <location>
        <begin position="6"/>
        <end position="73"/>
    </location>
</feature>
<comment type="caution">
    <text evidence="3">The sequence shown here is derived from an EMBL/GenBank/DDBJ whole genome shotgun (WGS) entry which is preliminary data.</text>
</comment>
<evidence type="ECO:0000313" key="3">
    <source>
        <dbReference type="EMBL" id="KAG7304849.1"/>
    </source>
</evidence>
<keyword evidence="4" id="KW-1185">Reference proteome</keyword>
<feature type="compositionally biased region" description="Basic and acidic residues" evidence="2">
    <location>
        <begin position="270"/>
        <end position="296"/>
    </location>
</feature>
<dbReference type="Gene3D" id="3.30.70.1820">
    <property type="entry name" value="L1 transposable element, RRM domain"/>
    <property type="match status" value="1"/>
</dbReference>
<evidence type="ECO:0000313" key="4">
    <source>
        <dbReference type="Proteomes" id="UP000823941"/>
    </source>
</evidence>
<feature type="region of interest" description="Disordered" evidence="2">
    <location>
        <begin position="234"/>
        <end position="296"/>
    </location>
</feature>
<dbReference type="Proteomes" id="UP000823941">
    <property type="component" value="Chromosome 14"/>
</dbReference>
<proteinExistence type="predicted"/>
<reference evidence="3 4" key="1">
    <citation type="submission" date="2021-06" db="EMBL/GenBank/DDBJ databases">
        <title>A haploid diamondback moth (Plutella xylostella L.) genome assembly resolves 31 chromosomes and identifies a diamide resistance mutation.</title>
        <authorList>
            <person name="Ward C.M."/>
            <person name="Perry K.D."/>
            <person name="Baker G."/>
            <person name="Powis K."/>
            <person name="Heckel D.G."/>
            <person name="Baxter S.W."/>
        </authorList>
    </citation>
    <scope>NUCLEOTIDE SEQUENCE [LARGE SCALE GENOMIC DNA]</scope>
    <source>
        <strain evidence="3 4">LV</strain>
        <tissue evidence="3">Single pupa</tissue>
    </source>
</reference>
<keyword evidence="1" id="KW-0175">Coiled coil</keyword>
<feature type="compositionally biased region" description="Basic and acidic residues" evidence="2">
    <location>
        <begin position="234"/>
        <end position="245"/>
    </location>
</feature>
<accession>A0ABQ7QJ67</accession>
<feature type="region of interest" description="Disordered" evidence="2">
    <location>
        <begin position="201"/>
        <end position="221"/>
    </location>
</feature>
<evidence type="ECO:0000256" key="2">
    <source>
        <dbReference type="SAM" id="MobiDB-lite"/>
    </source>
</evidence>
<feature type="compositionally biased region" description="Low complexity" evidence="2">
    <location>
        <begin position="203"/>
        <end position="219"/>
    </location>
</feature>
<feature type="compositionally biased region" description="Polar residues" evidence="2">
    <location>
        <begin position="249"/>
        <end position="269"/>
    </location>
</feature>
<dbReference type="EMBL" id="JAHIBW010000014">
    <property type="protein sequence ID" value="KAG7304849.1"/>
    <property type="molecule type" value="Genomic_DNA"/>
</dbReference>